<dbReference type="GeneID" id="104705629"/>
<organism evidence="1 2">
    <name type="scientific">Camelina sativa</name>
    <name type="common">False flax</name>
    <name type="synonym">Myagrum sativum</name>
    <dbReference type="NCBI Taxonomy" id="90675"/>
    <lineage>
        <taxon>Eukaryota</taxon>
        <taxon>Viridiplantae</taxon>
        <taxon>Streptophyta</taxon>
        <taxon>Embryophyta</taxon>
        <taxon>Tracheophyta</taxon>
        <taxon>Spermatophyta</taxon>
        <taxon>Magnoliopsida</taxon>
        <taxon>eudicotyledons</taxon>
        <taxon>Gunneridae</taxon>
        <taxon>Pentapetalae</taxon>
        <taxon>rosids</taxon>
        <taxon>malvids</taxon>
        <taxon>Brassicales</taxon>
        <taxon>Brassicaceae</taxon>
        <taxon>Camelineae</taxon>
        <taxon>Camelina</taxon>
    </lineage>
</organism>
<evidence type="ECO:0000313" key="2">
    <source>
        <dbReference type="RefSeq" id="XP_010419979.1"/>
    </source>
</evidence>
<dbReference type="Proteomes" id="UP000694864">
    <property type="component" value="Chromosome 1"/>
</dbReference>
<dbReference type="Pfam" id="PF14223">
    <property type="entry name" value="Retrotran_gag_2"/>
    <property type="match status" value="1"/>
</dbReference>
<dbReference type="PANTHER" id="PTHR47481:SF22">
    <property type="entry name" value="RETROTRANSPOSON GAG DOMAIN-CONTAINING PROTEIN"/>
    <property type="match status" value="1"/>
</dbReference>
<sequence length="246" mass="27125">MSNVTKLTASNFLMWNRQIRALLAGYGLAHFLDGSGDTPAPTVLVNGVSANNPKFILWQRQDQLIYSSLLGAISVEIKYWKKGTRSIDEYFQGFATWSDQLALLGKPYELEEQVDHLLSGLPEEYKPIIDQIDGRETPPSLTEIHEKPINYELKLNAQAFVSSSVPITANAVYSKSTGSSPHFRTLNRSHACGYHHNSNRCSQGRGYNGRCQLCGVFGHNARWCSQLPSGGNYQPSGGNYHSSGGG</sequence>
<keyword evidence="1" id="KW-1185">Reference proteome</keyword>
<accession>A0ABM0T2L0</accession>
<reference evidence="2" key="2">
    <citation type="submission" date="2025-08" db="UniProtKB">
        <authorList>
            <consortium name="RefSeq"/>
        </authorList>
    </citation>
    <scope>IDENTIFICATION</scope>
    <source>
        <tissue evidence="2">Leaf</tissue>
    </source>
</reference>
<name>A0ABM0T2L0_CAMSA</name>
<dbReference type="PANTHER" id="PTHR47481">
    <property type="match status" value="1"/>
</dbReference>
<protein>
    <submittedName>
        <fullName evidence="2">Uncharacterized protein LOC104705629</fullName>
    </submittedName>
</protein>
<reference evidence="1" key="1">
    <citation type="journal article" date="2014" name="Nat. Commun.">
        <title>The emerging biofuel crop Camelina sativa retains a highly undifferentiated hexaploid genome structure.</title>
        <authorList>
            <person name="Kagale S."/>
            <person name="Koh C."/>
            <person name="Nixon J."/>
            <person name="Bollina V."/>
            <person name="Clarke W.E."/>
            <person name="Tuteja R."/>
            <person name="Spillane C."/>
            <person name="Robinson S.J."/>
            <person name="Links M.G."/>
            <person name="Clarke C."/>
            <person name="Higgins E.E."/>
            <person name="Huebert T."/>
            <person name="Sharpe A.G."/>
            <person name="Parkin I.A."/>
        </authorList>
    </citation>
    <scope>NUCLEOTIDE SEQUENCE [LARGE SCALE GENOMIC DNA]</scope>
    <source>
        <strain evidence="1">cv. DH55</strain>
    </source>
</reference>
<evidence type="ECO:0000313" key="1">
    <source>
        <dbReference type="Proteomes" id="UP000694864"/>
    </source>
</evidence>
<proteinExistence type="predicted"/>
<dbReference type="RefSeq" id="XP_010419979.1">
    <property type="nucleotide sequence ID" value="XM_010421677.1"/>
</dbReference>
<gene>
    <name evidence="2" type="primary">LOC104705629</name>
</gene>